<evidence type="ECO:0000256" key="11">
    <source>
        <dbReference type="RuleBase" id="RU004136"/>
    </source>
</evidence>
<dbReference type="Pfam" id="PF02875">
    <property type="entry name" value="Mur_ligase_C"/>
    <property type="match status" value="1"/>
</dbReference>
<dbReference type="InterPro" id="IPR051046">
    <property type="entry name" value="MurCDEF_CellWall_CoF430Synth"/>
</dbReference>
<evidence type="ECO:0000256" key="7">
    <source>
        <dbReference type="ARBA" id="ARBA00022984"/>
    </source>
</evidence>
<dbReference type="InterPro" id="IPR013221">
    <property type="entry name" value="Mur_ligase_cen"/>
</dbReference>
<dbReference type="GO" id="GO:0009252">
    <property type="term" value="P:peptidoglycan biosynthetic process"/>
    <property type="evidence" value="ECO:0007669"/>
    <property type="project" value="UniProtKB-UniRule"/>
</dbReference>
<dbReference type="GO" id="GO:0005524">
    <property type="term" value="F:ATP binding"/>
    <property type="evidence" value="ECO:0007669"/>
    <property type="project" value="UniProtKB-UniRule"/>
</dbReference>
<dbReference type="SUPFAM" id="SSF53244">
    <property type="entry name" value="MurD-like peptide ligases, peptide-binding domain"/>
    <property type="match status" value="1"/>
</dbReference>
<feature type="binding site" evidence="10">
    <location>
        <begin position="115"/>
        <end position="121"/>
    </location>
    <ligand>
        <name>ATP</name>
        <dbReference type="ChEBI" id="CHEBI:30616"/>
    </ligand>
</feature>
<dbReference type="OrthoDB" id="9800958at2"/>
<keyword evidence="9 10" id="KW-0961">Cell wall biogenesis/degradation</keyword>
<evidence type="ECO:0000256" key="10">
    <source>
        <dbReference type="HAMAP-Rule" id="MF_02019"/>
    </source>
</evidence>
<dbReference type="Gene3D" id="3.40.1390.10">
    <property type="entry name" value="MurE/MurF, N-terminal domain"/>
    <property type="match status" value="1"/>
</dbReference>
<dbReference type="AlphaFoldDB" id="A0A2N6VR54"/>
<evidence type="ECO:0000256" key="4">
    <source>
        <dbReference type="ARBA" id="ARBA00022741"/>
    </source>
</evidence>
<keyword evidence="7 10" id="KW-0573">Peptidoglycan synthesis</keyword>
<comment type="pathway">
    <text evidence="10 11">Cell wall biogenesis; peptidoglycan biosynthesis.</text>
</comment>
<dbReference type="InterPro" id="IPR000713">
    <property type="entry name" value="Mur_ligase_N"/>
</dbReference>
<dbReference type="PANTHER" id="PTHR43024:SF1">
    <property type="entry name" value="UDP-N-ACETYLMURAMOYL-TRIPEPTIDE--D-ALANYL-D-ALANINE LIGASE"/>
    <property type="match status" value="1"/>
</dbReference>
<proteinExistence type="inferred from homology"/>
<dbReference type="Proteomes" id="UP000235598">
    <property type="component" value="Unassembled WGS sequence"/>
</dbReference>
<dbReference type="GO" id="GO:0051301">
    <property type="term" value="P:cell division"/>
    <property type="evidence" value="ECO:0007669"/>
    <property type="project" value="UniProtKB-KW"/>
</dbReference>
<dbReference type="GO" id="GO:0047480">
    <property type="term" value="F:UDP-N-acetylmuramoyl-tripeptide-D-alanyl-D-alanine ligase activity"/>
    <property type="evidence" value="ECO:0007669"/>
    <property type="project" value="UniProtKB-UniRule"/>
</dbReference>
<dbReference type="Pfam" id="PF01225">
    <property type="entry name" value="Mur_ligase"/>
    <property type="match status" value="1"/>
</dbReference>
<evidence type="ECO:0000313" key="15">
    <source>
        <dbReference type="EMBL" id="PMD06611.1"/>
    </source>
</evidence>
<keyword evidence="8 10" id="KW-0131">Cell cycle</keyword>
<dbReference type="UniPathway" id="UPA00219"/>
<comment type="function">
    <text evidence="10 11">Involved in cell wall formation. Catalyzes the final step in the synthesis of UDP-N-acetylmuramoyl-pentapeptide, the precursor of murein.</text>
</comment>
<organism evidence="15 16">
    <name type="scientific">Brevibacterium paucivorans</name>
    <dbReference type="NCBI Taxonomy" id="170994"/>
    <lineage>
        <taxon>Bacteria</taxon>
        <taxon>Bacillati</taxon>
        <taxon>Actinomycetota</taxon>
        <taxon>Actinomycetes</taxon>
        <taxon>Micrococcales</taxon>
        <taxon>Brevibacteriaceae</taxon>
        <taxon>Brevibacterium</taxon>
    </lineage>
</organism>
<dbReference type="InterPro" id="IPR036615">
    <property type="entry name" value="Mur_ligase_C_dom_sf"/>
</dbReference>
<evidence type="ECO:0000256" key="3">
    <source>
        <dbReference type="ARBA" id="ARBA00022618"/>
    </source>
</evidence>
<gene>
    <name evidence="10" type="primary">murF</name>
    <name evidence="15" type="ORF">CJ199_04445</name>
</gene>
<comment type="catalytic activity">
    <reaction evidence="10 11">
        <text>D-alanyl-D-alanine + UDP-N-acetyl-alpha-D-muramoyl-L-alanyl-gamma-D-glutamyl-meso-2,6-diaminopimelate + ATP = UDP-N-acetyl-alpha-D-muramoyl-L-alanyl-gamma-D-glutamyl-meso-2,6-diaminopimeloyl-D-alanyl-D-alanine + ADP + phosphate + H(+)</text>
        <dbReference type="Rhea" id="RHEA:28374"/>
        <dbReference type="ChEBI" id="CHEBI:15378"/>
        <dbReference type="ChEBI" id="CHEBI:30616"/>
        <dbReference type="ChEBI" id="CHEBI:43474"/>
        <dbReference type="ChEBI" id="CHEBI:57822"/>
        <dbReference type="ChEBI" id="CHEBI:61386"/>
        <dbReference type="ChEBI" id="CHEBI:83905"/>
        <dbReference type="ChEBI" id="CHEBI:456216"/>
        <dbReference type="EC" id="6.3.2.10"/>
    </reaction>
</comment>
<evidence type="ECO:0000313" key="16">
    <source>
        <dbReference type="Proteomes" id="UP000235598"/>
    </source>
</evidence>
<dbReference type="GO" id="GO:0008360">
    <property type="term" value="P:regulation of cell shape"/>
    <property type="evidence" value="ECO:0007669"/>
    <property type="project" value="UniProtKB-KW"/>
</dbReference>
<keyword evidence="3 10" id="KW-0132">Cell division</keyword>
<evidence type="ECO:0000259" key="14">
    <source>
        <dbReference type="Pfam" id="PF08245"/>
    </source>
</evidence>
<feature type="domain" description="Mur ligase N-terminal catalytic" evidence="12">
    <location>
        <begin position="29"/>
        <end position="76"/>
    </location>
</feature>
<evidence type="ECO:0000256" key="1">
    <source>
        <dbReference type="ARBA" id="ARBA00022490"/>
    </source>
</evidence>
<dbReference type="GO" id="GO:0071555">
    <property type="term" value="P:cell wall organization"/>
    <property type="evidence" value="ECO:0007669"/>
    <property type="project" value="UniProtKB-KW"/>
</dbReference>
<dbReference type="InterPro" id="IPR035911">
    <property type="entry name" value="MurE/MurF_N"/>
</dbReference>
<dbReference type="GO" id="GO:0005737">
    <property type="term" value="C:cytoplasm"/>
    <property type="evidence" value="ECO:0007669"/>
    <property type="project" value="UniProtKB-SubCell"/>
</dbReference>
<name>A0A2N6VR54_9MICO</name>
<dbReference type="PANTHER" id="PTHR43024">
    <property type="entry name" value="UDP-N-ACETYLMURAMOYL-TRIPEPTIDE--D-ALANYL-D-ALANINE LIGASE"/>
    <property type="match status" value="1"/>
</dbReference>
<dbReference type="Gene3D" id="3.90.190.20">
    <property type="entry name" value="Mur ligase, C-terminal domain"/>
    <property type="match status" value="1"/>
</dbReference>
<keyword evidence="6 10" id="KW-0133">Cell shape</keyword>
<dbReference type="SUPFAM" id="SSF63418">
    <property type="entry name" value="MurE/MurF N-terminal domain"/>
    <property type="match status" value="1"/>
</dbReference>
<reference evidence="15 16" key="1">
    <citation type="submission" date="2017-09" db="EMBL/GenBank/DDBJ databases">
        <title>Bacterial strain isolated from the female urinary microbiota.</title>
        <authorList>
            <person name="Thomas-White K."/>
            <person name="Kumar N."/>
            <person name="Forster S."/>
            <person name="Putonti C."/>
            <person name="Lawley T."/>
            <person name="Wolfe A.J."/>
        </authorList>
    </citation>
    <scope>NUCLEOTIDE SEQUENCE [LARGE SCALE GENOMIC DNA]</scope>
    <source>
        <strain evidence="15 16">UMB1301</strain>
    </source>
</reference>
<dbReference type="GO" id="GO:0008766">
    <property type="term" value="F:UDP-N-acetylmuramoylalanyl-D-glutamyl-2,6-diaminopimelate-D-alanyl-D-alanine ligase activity"/>
    <property type="evidence" value="ECO:0007669"/>
    <property type="project" value="RHEA"/>
</dbReference>
<evidence type="ECO:0000256" key="6">
    <source>
        <dbReference type="ARBA" id="ARBA00022960"/>
    </source>
</evidence>
<dbReference type="Gene3D" id="3.40.1190.10">
    <property type="entry name" value="Mur-like, catalytic domain"/>
    <property type="match status" value="1"/>
</dbReference>
<dbReference type="SUPFAM" id="SSF53623">
    <property type="entry name" value="MurD-like peptide ligases, catalytic domain"/>
    <property type="match status" value="1"/>
</dbReference>
<comment type="caution">
    <text evidence="15">The sequence shown here is derived from an EMBL/GenBank/DDBJ whole genome shotgun (WGS) entry which is preliminary data.</text>
</comment>
<keyword evidence="4 10" id="KW-0547">Nucleotide-binding</keyword>
<dbReference type="EC" id="6.3.2.10" evidence="10 11"/>
<evidence type="ECO:0000256" key="8">
    <source>
        <dbReference type="ARBA" id="ARBA00023306"/>
    </source>
</evidence>
<keyword evidence="1 10" id="KW-0963">Cytoplasm</keyword>
<keyword evidence="5 10" id="KW-0067">ATP-binding</keyword>
<sequence>MKEFTAQQIADIVGGELYGIDPQTTLSAGVETDSREISTGDIFVARRGETTNGIEFAPSAIAAGAALVIAEAVPTVGDDTLPSCVVTDATVALGKLASASVEGLRESMTIIAITGSSGKTSVKDLVSVLLAGEGETVYPPNSYNNEVGVPLTALQAGESTRFLVLEMGARSIGNLAYLTSLIRPDIAVELNVGAAHSGVFGSIDNTARAKAELVESLQEPGWAVLNADDPRVRDMQNVLAQGVNTMWFSEGEPTNPDSTVWASDVTTGATGRSSFVLHLPGEEPAQVELSLLGQHHVSNALAAATVAHLCGVTARSIVTTLATAGAASRWRMELVDSPNGVTVINDAYNANPDSMRAALKTLAEMGRGDDENPPRRTVAVLGEMLELGDASVEEHDKIGSLVVRLNISRTIAVGEGARPIYQAANLEGSWGNEATWVENVSDARDLLQSELKPGDLVLFKSSRDAGLRFLGDEIAGVSGAQ</sequence>
<protein>
    <recommendedName>
        <fullName evidence="10 11">UDP-N-acetylmuramoyl-tripeptide--D-alanyl-D-alanine ligase</fullName>
        <ecNumber evidence="10 11">6.3.2.10</ecNumber>
    </recommendedName>
    <alternativeName>
        <fullName evidence="10">D-alanyl-D-alanine-adding enzyme</fullName>
    </alternativeName>
</protein>
<dbReference type="HAMAP" id="MF_02019">
    <property type="entry name" value="MurF"/>
    <property type="match status" value="1"/>
</dbReference>
<evidence type="ECO:0000259" key="13">
    <source>
        <dbReference type="Pfam" id="PF02875"/>
    </source>
</evidence>
<feature type="domain" description="Mur ligase C-terminal" evidence="13">
    <location>
        <begin position="331"/>
        <end position="463"/>
    </location>
</feature>
<dbReference type="EMBL" id="PNHK01000001">
    <property type="protein sequence ID" value="PMD06611.1"/>
    <property type="molecule type" value="Genomic_DNA"/>
</dbReference>
<dbReference type="InterPro" id="IPR005863">
    <property type="entry name" value="UDP-N-AcMur_synth"/>
</dbReference>
<evidence type="ECO:0000256" key="9">
    <source>
        <dbReference type="ARBA" id="ARBA00023316"/>
    </source>
</evidence>
<dbReference type="RefSeq" id="WP_102238253.1">
    <property type="nucleotide sequence ID" value="NZ_PNHK01000001.1"/>
</dbReference>
<dbReference type="NCBIfam" id="TIGR01143">
    <property type="entry name" value="murF"/>
    <property type="match status" value="1"/>
</dbReference>
<comment type="subcellular location">
    <subcellularLocation>
        <location evidence="10 11">Cytoplasm</location>
    </subcellularLocation>
</comment>
<accession>A0A2N6VR54</accession>
<evidence type="ECO:0000256" key="2">
    <source>
        <dbReference type="ARBA" id="ARBA00022598"/>
    </source>
</evidence>
<comment type="similarity">
    <text evidence="10">Belongs to the MurCDEF family. MurF subfamily.</text>
</comment>
<dbReference type="Pfam" id="PF08245">
    <property type="entry name" value="Mur_ligase_M"/>
    <property type="match status" value="1"/>
</dbReference>
<dbReference type="InterPro" id="IPR004101">
    <property type="entry name" value="Mur_ligase_C"/>
</dbReference>
<feature type="domain" description="Mur ligase central" evidence="14">
    <location>
        <begin position="113"/>
        <end position="307"/>
    </location>
</feature>
<evidence type="ECO:0000256" key="5">
    <source>
        <dbReference type="ARBA" id="ARBA00022840"/>
    </source>
</evidence>
<evidence type="ECO:0000259" key="12">
    <source>
        <dbReference type="Pfam" id="PF01225"/>
    </source>
</evidence>
<dbReference type="InterPro" id="IPR036565">
    <property type="entry name" value="Mur-like_cat_sf"/>
</dbReference>
<keyword evidence="2 10" id="KW-0436">Ligase</keyword>